<dbReference type="GO" id="GO:0010181">
    <property type="term" value="F:FMN binding"/>
    <property type="evidence" value="ECO:0007669"/>
    <property type="project" value="InterPro"/>
</dbReference>
<proteinExistence type="inferred from homology"/>
<comment type="cofactor">
    <cofactor evidence="1">
        <name>FMN</name>
        <dbReference type="ChEBI" id="CHEBI:58210"/>
    </cofactor>
</comment>
<dbReference type="AlphaFoldDB" id="A0A4R6KB30"/>
<dbReference type="Proteomes" id="UP000295388">
    <property type="component" value="Unassembled WGS sequence"/>
</dbReference>
<feature type="binding site" evidence="7">
    <location>
        <position position="135"/>
    </location>
    <ligand>
        <name>FMN</name>
        <dbReference type="ChEBI" id="CHEBI:58210"/>
    </ligand>
</feature>
<evidence type="ECO:0000313" key="9">
    <source>
        <dbReference type="EMBL" id="TDO47136.1"/>
    </source>
</evidence>
<feature type="binding site" evidence="7">
    <location>
        <position position="301"/>
    </location>
    <ligand>
        <name>FMN</name>
        <dbReference type="ChEBI" id="CHEBI:58210"/>
    </ligand>
</feature>
<dbReference type="InterPro" id="IPR000262">
    <property type="entry name" value="FMN-dep_DH"/>
</dbReference>
<dbReference type="PANTHER" id="PTHR10578:SF107">
    <property type="entry name" value="2-HYDROXYACID OXIDASE 1"/>
    <property type="match status" value="1"/>
</dbReference>
<accession>A0A4R6KB30</accession>
<evidence type="ECO:0000313" key="10">
    <source>
        <dbReference type="Proteomes" id="UP000295388"/>
    </source>
</evidence>
<feature type="binding site" evidence="7">
    <location>
        <position position="163"/>
    </location>
    <ligand>
        <name>glyoxylate</name>
        <dbReference type="ChEBI" id="CHEBI:36655"/>
    </ligand>
</feature>
<comment type="similarity">
    <text evidence="5">Belongs to the FMN-dependent alpha-hydroxy acid dehydrogenase family.</text>
</comment>
<feature type="binding site" evidence="7">
    <location>
        <position position="306"/>
    </location>
    <ligand>
        <name>glyoxylate</name>
        <dbReference type="ChEBI" id="CHEBI:36655"/>
    </ligand>
</feature>
<evidence type="ECO:0000256" key="4">
    <source>
        <dbReference type="ARBA" id="ARBA00023002"/>
    </source>
</evidence>
<evidence type="ECO:0000256" key="7">
    <source>
        <dbReference type="PIRSR" id="PIRSR000138-2"/>
    </source>
</evidence>
<dbReference type="Pfam" id="PF01070">
    <property type="entry name" value="FMN_dh"/>
    <property type="match status" value="1"/>
</dbReference>
<feature type="domain" description="FMN hydroxy acid dehydrogenase" evidence="8">
    <location>
        <begin position="27"/>
        <end position="411"/>
    </location>
</feature>
<dbReference type="InterPro" id="IPR012133">
    <property type="entry name" value="Alpha-hydoxy_acid_DH_FMN"/>
</dbReference>
<evidence type="ECO:0000259" key="8">
    <source>
        <dbReference type="PROSITE" id="PS51349"/>
    </source>
</evidence>
<feature type="binding site" evidence="7">
    <location>
        <begin position="106"/>
        <end position="108"/>
    </location>
    <ligand>
        <name>FMN</name>
        <dbReference type="ChEBI" id="CHEBI:58210"/>
    </ligand>
</feature>
<feature type="binding site" evidence="7">
    <location>
        <begin position="337"/>
        <end position="341"/>
    </location>
    <ligand>
        <name>FMN</name>
        <dbReference type="ChEBI" id="CHEBI:58210"/>
    </ligand>
</feature>
<dbReference type="RefSeq" id="WP_133801529.1">
    <property type="nucleotide sequence ID" value="NZ_SNWQ01000009.1"/>
</dbReference>
<name>A0A4R6KB30_9ACTN</name>
<dbReference type="PROSITE" id="PS51349">
    <property type="entry name" value="FMN_HYDROXY_ACID_DH_2"/>
    <property type="match status" value="1"/>
</dbReference>
<reference evidence="9 10" key="1">
    <citation type="submission" date="2019-03" db="EMBL/GenBank/DDBJ databases">
        <title>Genomic Encyclopedia of Type Strains, Phase III (KMG-III): the genomes of soil and plant-associated and newly described type strains.</title>
        <authorList>
            <person name="Whitman W."/>
        </authorList>
    </citation>
    <scope>NUCLEOTIDE SEQUENCE [LARGE SCALE GENOMIC DNA]</scope>
    <source>
        <strain evidence="9 10">VKM Ac-2527</strain>
    </source>
</reference>
<dbReference type="InterPro" id="IPR013785">
    <property type="entry name" value="Aldolase_TIM"/>
</dbReference>
<feature type="binding site" evidence="7">
    <location>
        <position position="279"/>
    </location>
    <ligand>
        <name>FMN</name>
        <dbReference type="ChEBI" id="CHEBI:58210"/>
    </ligand>
</feature>
<evidence type="ECO:0000256" key="6">
    <source>
        <dbReference type="PIRSR" id="PIRSR000138-1"/>
    </source>
</evidence>
<organism evidence="9 10">
    <name type="scientific">Kribbella caucasensis</name>
    <dbReference type="NCBI Taxonomy" id="2512215"/>
    <lineage>
        <taxon>Bacteria</taxon>
        <taxon>Bacillati</taxon>
        <taxon>Actinomycetota</taxon>
        <taxon>Actinomycetes</taxon>
        <taxon>Propionibacteriales</taxon>
        <taxon>Kribbellaceae</taxon>
        <taxon>Kribbella</taxon>
    </lineage>
</organism>
<gene>
    <name evidence="9" type="ORF">EV643_10926</name>
</gene>
<dbReference type="OrthoDB" id="9770452at2"/>
<feature type="binding site" evidence="7">
    <location>
        <begin position="360"/>
        <end position="361"/>
    </location>
    <ligand>
        <name>FMN</name>
        <dbReference type="ChEBI" id="CHEBI:58210"/>
    </ligand>
</feature>
<dbReference type="EMBL" id="SNWQ01000009">
    <property type="protein sequence ID" value="TDO47136.1"/>
    <property type="molecule type" value="Genomic_DNA"/>
</dbReference>
<dbReference type="GO" id="GO:0016614">
    <property type="term" value="F:oxidoreductase activity, acting on CH-OH group of donors"/>
    <property type="evidence" value="ECO:0007669"/>
    <property type="project" value="UniProtKB-ARBA"/>
</dbReference>
<keyword evidence="10" id="KW-1185">Reference proteome</keyword>
<sequence>MRRRLPRPHELAPLIRFKQPVLRSRDRTLADSLTIEDLARAAKRRTPRMPFEYADGGADDEISLLRARLAFRDVVFHPSVLRDVSKLSTVRNVLGSPAALPFGIAPIGFTRLLHTAGELAGVSVAAEAGIPFALSTMGTASVEDVARTAQQTAPGARTWFQLYIWKDRDRSAEVIRRAAAAGMEALIVTVDVPVGGRRLRDVRNGMTVPPTLTPRAVLETIPHPAWWFDFLTTEPLAFAALDRSSGSIRELFESMFDASVTIDDLGWIRQQWSGPVVVKGIQSVEDALRVAATGVDAIVLSNHGGRQLDRAPTPLDLLPDVAEALRARQSTTEVWLDSGIRSGSDIVAALAMGARFTLIGRAYLYGLMAGGRLGAARSIEILRTEIERTMQLLGVADLDELEPKHASRLADRRPDSS</sequence>
<feature type="active site" description="Proton acceptor" evidence="6">
    <location>
        <position position="303"/>
    </location>
</feature>
<keyword evidence="2 7" id="KW-0285">Flavoprotein</keyword>
<dbReference type="Gene3D" id="3.20.20.70">
    <property type="entry name" value="Aldolase class I"/>
    <property type="match status" value="1"/>
</dbReference>
<protein>
    <submittedName>
        <fullName evidence="9">L-lactate dehydrogenase (Cytochrome)/glycolate oxidase</fullName>
    </submittedName>
</protein>
<evidence type="ECO:0000256" key="3">
    <source>
        <dbReference type="ARBA" id="ARBA00022643"/>
    </source>
</evidence>
<dbReference type="InterPro" id="IPR037396">
    <property type="entry name" value="FMN_HAD"/>
</dbReference>
<evidence type="ECO:0000256" key="1">
    <source>
        <dbReference type="ARBA" id="ARBA00001917"/>
    </source>
</evidence>
<feature type="binding site" evidence="7">
    <location>
        <position position="53"/>
    </location>
    <ligand>
        <name>glyoxylate</name>
        <dbReference type="ChEBI" id="CHEBI:36655"/>
    </ligand>
</feature>
<comment type="caution">
    <text evidence="9">The sequence shown here is derived from an EMBL/GenBank/DDBJ whole genome shotgun (WGS) entry which is preliminary data.</text>
</comment>
<evidence type="ECO:0000256" key="2">
    <source>
        <dbReference type="ARBA" id="ARBA00022630"/>
    </source>
</evidence>
<feature type="binding site" evidence="7">
    <location>
        <position position="161"/>
    </location>
    <ligand>
        <name>FMN</name>
        <dbReference type="ChEBI" id="CHEBI:58210"/>
    </ligand>
</feature>
<feature type="binding site" evidence="7">
    <location>
        <position position="303"/>
    </location>
    <ligand>
        <name>glyoxylate</name>
        <dbReference type="ChEBI" id="CHEBI:36655"/>
    </ligand>
</feature>
<evidence type="ECO:0000256" key="5">
    <source>
        <dbReference type="ARBA" id="ARBA00024042"/>
    </source>
</evidence>
<feature type="binding site" evidence="7">
    <location>
        <position position="189"/>
    </location>
    <ligand>
        <name>FMN</name>
        <dbReference type="ChEBI" id="CHEBI:58210"/>
    </ligand>
</feature>
<dbReference type="SUPFAM" id="SSF51395">
    <property type="entry name" value="FMN-linked oxidoreductases"/>
    <property type="match status" value="1"/>
</dbReference>
<dbReference type="PIRSF" id="PIRSF000138">
    <property type="entry name" value="Al-hdrx_acd_dh"/>
    <property type="match status" value="1"/>
</dbReference>
<dbReference type="CDD" id="cd02809">
    <property type="entry name" value="alpha_hydroxyacid_oxid_FMN"/>
    <property type="match status" value="1"/>
</dbReference>
<feature type="binding site" evidence="7">
    <location>
        <position position="198"/>
    </location>
    <ligand>
        <name>glyoxylate</name>
        <dbReference type="ChEBI" id="CHEBI:36655"/>
    </ligand>
</feature>
<dbReference type="FunFam" id="3.20.20.70:FF:000029">
    <property type="entry name" value="L-lactate dehydrogenase"/>
    <property type="match status" value="1"/>
</dbReference>
<dbReference type="InterPro" id="IPR008259">
    <property type="entry name" value="FMN_hydac_DH_AS"/>
</dbReference>
<keyword evidence="4" id="KW-0560">Oxidoreductase</keyword>
<dbReference type="PANTHER" id="PTHR10578">
    <property type="entry name" value="S -2-HYDROXY-ACID OXIDASE-RELATED"/>
    <property type="match status" value="1"/>
</dbReference>
<dbReference type="PROSITE" id="PS00557">
    <property type="entry name" value="FMN_HYDROXY_ACID_DH_1"/>
    <property type="match status" value="1"/>
</dbReference>
<keyword evidence="3 7" id="KW-0288">FMN</keyword>